<feature type="domain" description="LicD/FKTN/FKRP nucleotidyltransferase" evidence="1">
    <location>
        <begin position="25"/>
        <end position="247"/>
    </location>
</feature>
<dbReference type="EMBL" id="AJTZ01000005">
    <property type="protein sequence ID" value="EJN94044.1"/>
    <property type="molecule type" value="Genomic_DNA"/>
</dbReference>
<dbReference type="Pfam" id="PF04991">
    <property type="entry name" value="LicD"/>
    <property type="match status" value="1"/>
</dbReference>
<sequence length="270" mass="31459">MTKKLTLREIQLLELDMMKAVVEFCDRHQLTYVLCGGTLLGAVRHQGFIPWDDDIDLLMPREDYEKFLALHDIFEKEFPFTVASNRLNNLKRPYCRILNKQTICNRQFIDDTEENFLWIDIFPLDGLPSDKQKVQSYLNQMGRLNKLLVIALSRTGEGKSRIKKIVKPVVKSLLNIVGVKRLVNYTDKMCQRYTIADSDFVGENIMARKAQEMMPKEAFLTTVNVNFEGLTVKSPSNWDYYLEKKYGNYMQLPPESEQVNHTADIYLVED</sequence>
<evidence type="ECO:0000313" key="3">
    <source>
        <dbReference type="Proteomes" id="UP000007815"/>
    </source>
</evidence>
<accession>A0ABN0GUA2</accession>
<keyword evidence="3" id="KW-1185">Reference proteome</keyword>
<name>A0ABN0GUA2_STRRT</name>
<dbReference type="PANTHER" id="PTHR43404">
    <property type="entry name" value="LIPOPOLYSACCHARIDE CHOLINEPHOSPHOTRANSFERASE LICD"/>
    <property type="match status" value="1"/>
</dbReference>
<evidence type="ECO:0000313" key="2">
    <source>
        <dbReference type="EMBL" id="EJN94044.1"/>
    </source>
</evidence>
<evidence type="ECO:0000259" key="1">
    <source>
        <dbReference type="Pfam" id="PF04991"/>
    </source>
</evidence>
<reference evidence="2 3" key="1">
    <citation type="submission" date="2009-12" db="EMBL/GenBank/DDBJ databases">
        <authorList>
            <person name="Lefebure T."/>
            <person name="Cornejo O.E."/>
            <person name="Pavinski Bitar P.D."/>
            <person name="Lang P."/>
            <person name="Stanhope M.J."/>
        </authorList>
    </citation>
    <scope>NUCLEOTIDE SEQUENCE [LARGE SCALE GENOMIC DNA]</scope>
    <source>
        <strain evidence="2 3">FA-1</strain>
    </source>
</reference>
<comment type="caution">
    <text evidence="2">The sequence shown here is derived from an EMBL/GenBank/DDBJ whole genome shotgun (WGS) entry which is preliminary data.</text>
</comment>
<dbReference type="PANTHER" id="PTHR43404:SF2">
    <property type="entry name" value="LIPOPOLYSACCHARIDE CHOLINEPHOSPHOTRANSFERASE LICD"/>
    <property type="match status" value="1"/>
</dbReference>
<protein>
    <submittedName>
        <fullName evidence="2">LicD family protein</fullName>
    </submittedName>
</protein>
<organism evidence="2 3">
    <name type="scientific">Streptococcus ratti FA-1 = DSM 20564</name>
    <dbReference type="NCBI Taxonomy" id="699248"/>
    <lineage>
        <taxon>Bacteria</taxon>
        <taxon>Bacillati</taxon>
        <taxon>Bacillota</taxon>
        <taxon>Bacilli</taxon>
        <taxon>Lactobacillales</taxon>
        <taxon>Streptococcaceae</taxon>
        <taxon>Streptococcus</taxon>
    </lineage>
</organism>
<dbReference type="InterPro" id="IPR052942">
    <property type="entry name" value="LPS_cholinephosphotransferase"/>
</dbReference>
<proteinExistence type="predicted"/>
<dbReference type="RefSeq" id="WP_003088586.1">
    <property type="nucleotide sequence ID" value="NZ_AJTZ01000005.1"/>
</dbReference>
<dbReference type="InterPro" id="IPR007074">
    <property type="entry name" value="LicD/FKTN/FKRP_NTP_transf"/>
</dbReference>
<dbReference type="Proteomes" id="UP000007815">
    <property type="component" value="Unassembled WGS sequence"/>
</dbReference>
<gene>
    <name evidence="2" type="ORF">SRA_05891</name>
</gene>